<gene>
    <name evidence="4" type="primary">YTM1_2</name>
    <name evidence="4" type="ORF">LTR77_010203</name>
</gene>
<name>A0AAV9NYZ1_9PEZI</name>
<feature type="compositionally biased region" description="Acidic residues" evidence="2">
    <location>
        <begin position="432"/>
        <end position="445"/>
    </location>
</feature>
<feature type="domain" description="ZW10 C-terminal helical" evidence="3">
    <location>
        <begin position="690"/>
        <end position="837"/>
    </location>
</feature>
<proteinExistence type="predicted"/>
<evidence type="ECO:0000259" key="3">
    <source>
        <dbReference type="Pfam" id="PF22766"/>
    </source>
</evidence>
<feature type="compositionally biased region" description="Basic and acidic residues" evidence="2">
    <location>
        <begin position="416"/>
        <end position="425"/>
    </location>
</feature>
<dbReference type="InterPro" id="IPR046362">
    <property type="entry name" value="Zw10/DSL1_C_sf"/>
</dbReference>
<dbReference type="Proteomes" id="UP001337655">
    <property type="component" value="Unassembled WGS sequence"/>
</dbReference>
<dbReference type="EMBL" id="JAVRRT010000021">
    <property type="protein sequence ID" value="KAK5164112.1"/>
    <property type="molecule type" value="Genomic_DNA"/>
</dbReference>
<feature type="region of interest" description="Disordered" evidence="2">
    <location>
        <begin position="416"/>
        <end position="536"/>
    </location>
</feature>
<dbReference type="GO" id="GO:0006888">
    <property type="term" value="P:endoplasmic reticulum to Golgi vesicle-mediated transport"/>
    <property type="evidence" value="ECO:0007669"/>
    <property type="project" value="TreeGrafter"/>
</dbReference>
<evidence type="ECO:0000256" key="2">
    <source>
        <dbReference type="SAM" id="MobiDB-lite"/>
    </source>
</evidence>
<feature type="compositionally biased region" description="Low complexity" evidence="2">
    <location>
        <begin position="521"/>
        <end position="532"/>
    </location>
</feature>
<dbReference type="GO" id="GO:0007094">
    <property type="term" value="P:mitotic spindle assembly checkpoint signaling"/>
    <property type="evidence" value="ECO:0007669"/>
    <property type="project" value="TreeGrafter"/>
</dbReference>
<feature type="compositionally biased region" description="Acidic residues" evidence="2">
    <location>
        <begin position="462"/>
        <end position="477"/>
    </location>
</feature>
<accession>A0AAV9NYZ1</accession>
<dbReference type="RefSeq" id="XP_064654440.1">
    <property type="nucleotide sequence ID" value="XM_064807426.1"/>
</dbReference>
<dbReference type="Gene3D" id="1.10.357.150">
    <property type="match status" value="1"/>
</dbReference>
<keyword evidence="1" id="KW-0175">Coiled coil</keyword>
<dbReference type="InterPro" id="IPR055148">
    <property type="entry name" value="ZW10_C_2"/>
</dbReference>
<organism evidence="4 5">
    <name type="scientific">Saxophila tyrrhenica</name>
    <dbReference type="NCBI Taxonomy" id="1690608"/>
    <lineage>
        <taxon>Eukaryota</taxon>
        <taxon>Fungi</taxon>
        <taxon>Dikarya</taxon>
        <taxon>Ascomycota</taxon>
        <taxon>Pezizomycotina</taxon>
        <taxon>Dothideomycetes</taxon>
        <taxon>Dothideomycetidae</taxon>
        <taxon>Mycosphaerellales</taxon>
        <taxon>Extremaceae</taxon>
        <taxon>Saxophila</taxon>
    </lineage>
</organism>
<dbReference type="Pfam" id="PF22766">
    <property type="entry name" value="ZW10_C2"/>
    <property type="match status" value="1"/>
</dbReference>
<evidence type="ECO:0000313" key="4">
    <source>
        <dbReference type="EMBL" id="KAK5164112.1"/>
    </source>
</evidence>
<evidence type="ECO:0000256" key="1">
    <source>
        <dbReference type="SAM" id="Coils"/>
    </source>
</evidence>
<sequence>MATADPIPPAILSYVTSSVYPDSESISSSTLTPSTLSNLLLSLRAEQEKAQSSIRSLSRDTAPDIDSWISHAKSLQADILRSRDLAREIVADAEKGREVKDEVEDSGSKVKLLEREVQFNEHLQTALEDANEVNELLEKAAEQAVTADVLNSFETMRGAEERTDDLEGRMGPRAVEVLRQKREGLKRGMAETTTECWDGLVQVSVEERWMRVQKHGIDANVPDAVVQELDLETVVWGLKALGIFDGVVQKLAKDIERALLRPRMNVDEDEQVAKVEVKHGKCSCCGKSSDLSTKGLFEDLRRITDFLNSKLPATVIEPLSAELVSALAARLENQWLDPAVPTAIEGIPEFQDLLADLEAFTDYLEGQGWSGTRPLREWAEQAPRAWLTKRREVVLGDARNLVFGGLRERKTVERVETRVVSKEEMGMTATQGEDDDWDAAWDDPEESKPSAPEPVVEPAKSEDEDDEASAWDIEDDDYRSNKDNASTNGDDEKDAWGWGDDDQKSQPSSPVATKKSQPTASNSPSKPNGNSPQEQSLTLRETFTVTSIPDGILSILQSTISDAQTLAGPQYTSSPFAPAAAALYTLPTLALAIYRATAPTAYAKVDGLGNMLIYNDASRLSDQLRNWQSSQPPSSRLKMDSDLTALEVFAKRAYVAEMDAQRTILIDLLDGAQGFVGCTQFPQKSQCEGAVEGAVARLRDVHAMWKPILSSGALLQSLGSLLNTATTKMITEIEDLGDISEPESQQLKQLCETVLSVRDIFTQPPEGDTGEGKDMSFIYCPTWLKFQYLAEILESSMADIRWMWKEGELSLEFAGEEVVELIEALFAESGLRREAVREVRGR</sequence>
<reference evidence="4 5" key="1">
    <citation type="submission" date="2023-08" db="EMBL/GenBank/DDBJ databases">
        <title>Black Yeasts Isolated from many extreme environments.</title>
        <authorList>
            <person name="Coleine C."/>
            <person name="Stajich J.E."/>
            <person name="Selbmann L."/>
        </authorList>
    </citation>
    <scope>NUCLEOTIDE SEQUENCE [LARGE SCALE GENOMIC DNA]</scope>
    <source>
        <strain evidence="4 5">CCFEE 5935</strain>
    </source>
</reference>
<dbReference type="GO" id="GO:1990423">
    <property type="term" value="C:RZZ complex"/>
    <property type="evidence" value="ECO:0007669"/>
    <property type="project" value="TreeGrafter"/>
</dbReference>
<feature type="coiled-coil region" evidence="1">
    <location>
        <begin position="120"/>
        <end position="147"/>
    </location>
</feature>
<keyword evidence="5" id="KW-1185">Reference proteome</keyword>
<dbReference type="PANTHER" id="PTHR12205">
    <property type="entry name" value="CENTROMERE/KINETOCHORE PROTEIN ZW10"/>
    <property type="match status" value="1"/>
</dbReference>
<dbReference type="PANTHER" id="PTHR12205:SF0">
    <property type="entry name" value="CENTROMERE_KINETOCHORE PROTEIN ZW10 HOMOLOG"/>
    <property type="match status" value="1"/>
</dbReference>
<dbReference type="GeneID" id="89931532"/>
<dbReference type="AlphaFoldDB" id="A0AAV9NYZ1"/>
<protein>
    <submittedName>
        <fullName evidence="4">Ribosome biogenesis protein ytm1</fullName>
    </submittedName>
</protein>
<evidence type="ECO:0000313" key="5">
    <source>
        <dbReference type="Proteomes" id="UP001337655"/>
    </source>
</evidence>
<dbReference type="GO" id="GO:0005737">
    <property type="term" value="C:cytoplasm"/>
    <property type="evidence" value="ECO:0007669"/>
    <property type="project" value="GOC"/>
</dbReference>
<comment type="caution">
    <text evidence="4">The sequence shown here is derived from an EMBL/GenBank/DDBJ whole genome shotgun (WGS) entry which is preliminary data.</text>
</comment>
<feature type="compositionally biased region" description="Polar residues" evidence="2">
    <location>
        <begin position="505"/>
        <end position="520"/>
    </location>
</feature>